<gene>
    <name evidence="1" type="ORF">G3N56_06135</name>
</gene>
<evidence type="ECO:0000313" key="2">
    <source>
        <dbReference type="Proteomes" id="UP000469724"/>
    </source>
</evidence>
<dbReference type="Proteomes" id="UP000469724">
    <property type="component" value="Unassembled WGS sequence"/>
</dbReference>
<proteinExistence type="predicted"/>
<reference evidence="1 2" key="1">
    <citation type="submission" date="2020-02" db="EMBL/GenBank/DDBJ databases">
        <title>Comparative genomics of sulfur disproportionating microorganisms.</title>
        <authorList>
            <person name="Ward L.M."/>
            <person name="Bertran E."/>
            <person name="Johnston D.T."/>
        </authorList>
    </citation>
    <scope>NUCLEOTIDE SEQUENCE [LARGE SCALE GENOMIC DNA]</scope>
    <source>
        <strain evidence="1 2">DSM 3696</strain>
    </source>
</reference>
<organism evidence="1 2">
    <name type="scientific">Desulfolutivibrio sulfodismutans</name>
    <dbReference type="NCBI Taxonomy" id="63561"/>
    <lineage>
        <taxon>Bacteria</taxon>
        <taxon>Pseudomonadati</taxon>
        <taxon>Thermodesulfobacteriota</taxon>
        <taxon>Desulfovibrionia</taxon>
        <taxon>Desulfovibrionales</taxon>
        <taxon>Desulfovibrionaceae</taxon>
        <taxon>Desulfolutivibrio</taxon>
    </lineage>
</organism>
<dbReference type="RefSeq" id="WP_163301374.1">
    <property type="nucleotide sequence ID" value="NZ_JAAGRQ010000017.1"/>
</dbReference>
<evidence type="ECO:0000313" key="1">
    <source>
        <dbReference type="EMBL" id="NDY56321.1"/>
    </source>
</evidence>
<sequence length="182" mass="20164">MSKQPPYPETLGDITYAALRPTLDVFVVTWIGDSPLSRAIRHFAPGGSHTSIGLRLYGSLFLAEAMIDGFVLSRASRRFHAYDGEILIHPLDLTPDQAEAAKQLALNLISARLGYGFRTLLALAWRTVRMTMRRPVCSQAGTYILVEAGVIPPQFTVLSPGGLRFLLPRPWRLAPYSKEGDR</sequence>
<dbReference type="EMBL" id="JAAGRQ010000017">
    <property type="protein sequence ID" value="NDY56321.1"/>
    <property type="molecule type" value="Genomic_DNA"/>
</dbReference>
<keyword evidence="2" id="KW-1185">Reference proteome</keyword>
<comment type="caution">
    <text evidence="1">The sequence shown here is derived from an EMBL/GenBank/DDBJ whole genome shotgun (WGS) entry which is preliminary data.</text>
</comment>
<accession>A0A7K3NJD9</accession>
<name>A0A7K3NJD9_9BACT</name>
<dbReference type="AlphaFoldDB" id="A0A7K3NJD9"/>
<protein>
    <submittedName>
        <fullName evidence="1">Uncharacterized protein</fullName>
    </submittedName>
</protein>